<keyword evidence="6" id="KW-1185">Reference proteome</keyword>
<dbReference type="Gene3D" id="3.40.1190.10">
    <property type="entry name" value="Mur-like, catalytic domain"/>
    <property type="match status" value="1"/>
</dbReference>
<reference evidence="6" key="2">
    <citation type="submission" date="2007-11" db="EMBL/GenBank/DDBJ databases">
        <title>Complete sequence of Delftia acidovorans DSM 14801 / SPH-1.</title>
        <authorList>
            <person name="Copeland A."/>
            <person name="Lucas S."/>
            <person name="Lapidus A."/>
            <person name="Barry K."/>
            <person name="Glavina del Rio T."/>
            <person name="Dalin E."/>
            <person name="Tice H."/>
            <person name="Pitluck S."/>
            <person name="Lowry S."/>
            <person name="Clum A."/>
            <person name="Schmutz J."/>
            <person name="Larimer F."/>
            <person name="Land M."/>
            <person name="Hauser L."/>
            <person name="Kyrpides N."/>
            <person name="Kim E."/>
            <person name="Schleheck D."/>
            <person name="Richardson P."/>
        </authorList>
    </citation>
    <scope>NUCLEOTIDE SEQUENCE [LARGE SCALE GENOMIC DNA]</scope>
    <source>
        <strain evidence="6">DSM 14801 / SPH-1</strain>
    </source>
</reference>
<accession>A9BV56</accession>
<evidence type="ECO:0000256" key="2">
    <source>
        <dbReference type="ARBA" id="ARBA00022741"/>
    </source>
</evidence>
<dbReference type="KEGG" id="dac:Daci_2080"/>
<dbReference type="SUPFAM" id="SSF53244">
    <property type="entry name" value="MurD-like peptide ligases, peptide-binding domain"/>
    <property type="match status" value="1"/>
</dbReference>
<dbReference type="InterPro" id="IPR051046">
    <property type="entry name" value="MurCDEF_CellWall_CoF430Synth"/>
</dbReference>
<keyword evidence="2" id="KW-0547">Nucleotide-binding</keyword>
<dbReference type="GO" id="GO:0005524">
    <property type="term" value="F:ATP binding"/>
    <property type="evidence" value="ECO:0007669"/>
    <property type="project" value="UniProtKB-KW"/>
</dbReference>
<sequence>MKEQIRTRSVHRSPASRPHGKSSLPMTLTEAESMLSQQLANGLEYLARHMVLLPEPYPGCILFFTVSAENKVASVFHVRATTLEAAWREGATRVRQWAWARKRDEVDLRIDWAQDITPLKADSPLPDCSAWTQAPMRSLALADASLERAQLLQPLLPDPHPLGSETGSAQPPLHPPCLLLHLRGIYISGEQPALAVPRTDPPEQRLWPHLVPVHAALQQLLAQQGKDGSWPGCEDVCDHLGVTYALLQAQRHAGSAALAQAIALAVDHVEQRLQPLPGDCLPSALAMLVLARHLRNSFVLGQGADSQARARIPALMDPLAESLLSMAAASASTTEAAAAAANAAEAGTPRSGQPMLTWAELAMHVYASSRPPTSDSPTLRAARSALPDTAALPAAFLQAALPQLLGMDGGNDGNDGNRDDGESVDKAGAPCARWIGIALVESLQLDAGLEPQPTDLLRQWQISLQRHLQGMAQRAIWPEQALYLPPARRRHAAFADASLRQVLQSSREIAWLLASSLAGLELLDALTQALRAATSHAAAESEEDALPAQAGHALSAGDSPAKASPPSPSLSITPRADVTAGQPAFPPTAGSMYPSMSWDRASLAELMNGCWLDATTEPGTDPSTDSGTDSGTGCAGLDASRLHHQPGAAVLVRRAGMALGVQAAALPTLRASALISSSPQGLLDHGVPVLHVPDMEEGLRNLAQAARRRIQSPVVAVSGCVGKTSTLGMMRQCLQDGGDARGDALLSQGTALQMINWSEASPCALLELPLQALRGDLPLIDPDILVITNLSINNTPHSGESEPSGQAGLPGERKYEALQEVLEAMQHMHKGSALVTDQDIGENPSVIEHAKRMGLRLITFGPHCNAQVREMGFHNGNLQIGMGSLRLGISLQSDGHHMALNAQAALAALHALGYAPAQVQASLAHWQPMIGAGQPQFLPSGICLLDHSLSNHLLSMTAAFSQLQSVAPHVSRRLIVLAGIQPGQASIDAAQLALEPLVRDAQARRVLLYGEPLRPLAAALGDLLHVNWYDDLNQLICSLLRTTHKGDTVLLAGRATTNLALAADAIRDSFSGHGSHPITPIQAPCFDPHQKQMNMHS</sequence>
<dbReference type="STRING" id="398578.Daci_2080"/>
<feature type="region of interest" description="Disordered" evidence="4">
    <location>
        <begin position="1"/>
        <end position="24"/>
    </location>
</feature>
<evidence type="ECO:0000256" key="1">
    <source>
        <dbReference type="ARBA" id="ARBA00022598"/>
    </source>
</evidence>
<dbReference type="InterPro" id="IPR036615">
    <property type="entry name" value="Mur_ligase_C_dom_sf"/>
</dbReference>
<dbReference type="eggNOG" id="COG0770">
    <property type="taxonomic scope" value="Bacteria"/>
</dbReference>
<dbReference type="PANTHER" id="PTHR43024">
    <property type="entry name" value="UDP-N-ACETYLMURAMOYL-TRIPEPTIDE--D-ALANYL-D-ALANINE LIGASE"/>
    <property type="match status" value="1"/>
</dbReference>
<keyword evidence="1 5" id="KW-0436">Ligase</keyword>
<dbReference type="SUPFAM" id="SSF48239">
    <property type="entry name" value="Terpenoid cyclases/Protein prenyltransferases"/>
    <property type="match status" value="1"/>
</dbReference>
<dbReference type="AlphaFoldDB" id="A9BV56"/>
<feature type="compositionally biased region" description="Polar residues" evidence="4">
    <location>
        <begin position="617"/>
        <end position="631"/>
    </location>
</feature>
<dbReference type="SUPFAM" id="SSF53623">
    <property type="entry name" value="MurD-like peptide ligases, catalytic domain"/>
    <property type="match status" value="1"/>
</dbReference>
<dbReference type="Gene3D" id="3.90.190.20">
    <property type="entry name" value="Mur ligase, C-terminal domain"/>
    <property type="match status" value="1"/>
</dbReference>
<dbReference type="HOGENOM" id="CLU_294724_0_0_4"/>
<dbReference type="EMBL" id="CP000884">
    <property type="protein sequence ID" value="ABX34720.1"/>
    <property type="molecule type" value="Genomic_DNA"/>
</dbReference>
<dbReference type="GO" id="GO:0016881">
    <property type="term" value="F:acid-amino acid ligase activity"/>
    <property type="evidence" value="ECO:0007669"/>
    <property type="project" value="InterPro"/>
</dbReference>
<dbReference type="InterPro" id="IPR008930">
    <property type="entry name" value="Terpenoid_cyclase/PrenylTrfase"/>
</dbReference>
<reference evidence="5 6" key="1">
    <citation type="journal article" date="2004" name="Appl. Environ. Microbiol.">
        <title>Mineralization of individual congeners of linear alkylbenzenesulfonate by defined pairs of heterotrophic bacteria.</title>
        <authorList>
            <person name="Schleheck D."/>
            <person name="Knepper T.P."/>
            <person name="Fischer K."/>
            <person name="Cook A.M."/>
        </authorList>
    </citation>
    <scope>NUCLEOTIDE SEQUENCE [LARGE SCALE GENOMIC DNA]</scope>
    <source>
        <strain evidence="6">DSM 14801 / SPH-1</strain>
    </source>
</reference>
<evidence type="ECO:0000256" key="4">
    <source>
        <dbReference type="SAM" id="MobiDB-lite"/>
    </source>
</evidence>
<dbReference type="Proteomes" id="UP000000784">
    <property type="component" value="Chromosome"/>
</dbReference>
<dbReference type="InterPro" id="IPR036565">
    <property type="entry name" value="Mur-like_cat_sf"/>
</dbReference>
<dbReference type="PANTHER" id="PTHR43024:SF1">
    <property type="entry name" value="UDP-N-ACETYLMURAMOYL-TRIPEPTIDE--D-ALANYL-D-ALANINE LIGASE"/>
    <property type="match status" value="1"/>
</dbReference>
<evidence type="ECO:0000313" key="6">
    <source>
        <dbReference type="Proteomes" id="UP000000784"/>
    </source>
</evidence>
<keyword evidence="3" id="KW-0067">ATP-binding</keyword>
<evidence type="ECO:0000313" key="5">
    <source>
        <dbReference type="EMBL" id="ABX34720.1"/>
    </source>
</evidence>
<gene>
    <name evidence="5" type="ordered locus">Daci_2080</name>
</gene>
<name>A9BV56_DELAS</name>
<organism evidence="5 6">
    <name type="scientific">Delftia acidovorans (strain DSM 14801 / SPH-1)</name>
    <dbReference type="NCBI Taxonomy" id="398578"/>
    <lineage>
        <taxon>Bacteria</taxon>
        <taxon>Pseudomonadati</taxon>
        <taxon>Pseudomonadota</taxon>
        <taxon>Betaproteobacteria</taxon>
        <taxon>Burkholderiales</taxon>
        <taxon>Comamonadaceae</taxon>
        <taxon>Delftia</taxon>
    </lineage>
</organism>
<evidence type="ECO:0000256" key="3">
    <source>
        <dbReference type="ARBA" id="ARBA00022840"/>
    </source>
</evidence>
<protein>
    <submittedName>
        <fullName evidence="5">Mur ligase middle domain protein</fullName>
    </submittedName>
</protein>
<feature type="region of interest" description="Disordered" evidence="4">
    <location>
        <begin position="614"/>
        <end position="633"/>
    </location>
</feature>
<feature type="region of interest" description="Disordered" evidence="4">
    <location>
        <begin position="540"/>
        <end position="590"/>
    </location>
</feature>
<proteinExistence type="predicted"/>